<feature type="region of interest" description="Disordered" evidence="2">
    <location>
        <begin position="1"/>
        <end position="24"/>
    </location>
</feature>
<evidence type="ECO:0000313" key="3">
    <source>
        <dbReference type="EMBL" id="MCU4973877.1"/>
    </source>
</evidence>
<dbReference type="RefSeq" id="WP_338008180.1">
    <property type="nucleotide sequence ID" value="NZ_JAOPKB010000008.1"/>
</dbReference>
<feature type="region of interest" description="Disordered" evidence="2">
    <location>
        <begin position="253"/>
        <end position="282"/>
    </location>
</feature>
<comment type="caution">
    <text evidence="3">The sequence shown here is derived from an EMBL/GenBank/DDBJ whole genome shotgun (WGS) entry which is preliminary data.</text>
</comment>
<feature type="region of interest" description="Disordered" evidence="2">
    <location>
        <begin position="43"/>
        <end position="104"/>
    </location>
</feature>
<dbReference type="EMBL" id="JAOPKB010000008">
    <property type="protein sequence ID" value="MCU4973877.1"/>
    <property type="molecule type" value="Genomic_DNA"/>
</dbReference>
<evidence type="ECO:0000256" key="1">
    <source>
        <dbReference type="SAM" id="Coils"/>
    </source>
</evidence>
<proteinExistence type="predicted"/>
<sequence>MSQRTRSPRRSDTGQVSNDSLLGRRRVLHAGSVAALTAVAGCLSDSDDDSNTGNGDSSAATEGDPDENDSDTDPESDEDDSEPDRDVGPLDVVDTYLEAAADGDTDAIDEVMHSSSPLNPADWEEEGWEFRGGDGETIDSDEYETEILTEDGTVDDIFDLETAAFWFDEDELEAEIGDEEIALVELEEDVEAAETDGSEAGTSLWVLVTEADEWRVLIMGEEDDTPDDLEAAFEPEIIDEAADVVEEVDWDFEQADQGQGQGRDGEDENGNENEDEDEDGLFDDLEWAQVVLTDDPGLEADRVVIESTIEGSEFEIYGDDSNAWANSYANITFDPDGDQIVVTAVQNGDETVVHREHYEPESGNDGDSSH</sequence>
<accession>A0ABT2QG21</accession>
<keyword evidence="4" id="KW-1185">Reference proteome</keyword>
<evidence type="ECO:0000256" key="2">
    <source>
        <dbReference type="SAM" id="MobiDB-lite"/>
    </source>
</evidence>
<feature type="compositionally biased region" description="Acidic residues" evidence="2">
    <location>
        <begin position="63"/>
        <end position="83"/>
    </location>
</feature>
<dbReference type="Proteomes" id="UP001320972">
    <property type="component" value="Unassembled WGS sequence"/>
</dbReference>
<organism evidence="3 4">
    <name type="scientific">Natronoglomus mannanivorans</name>
    <dbReference type="NCBI Taxonomy" id="2979990"/>
    <lineage>
        <taxon>Archaea</taxon>
        <taxon>Methanobacteriati</taxon>
        <taxon>Methanobacteriota</taxon>
        <taxon>Stenosarchaea group</taxon>
        <taxon>Halobacteria</taxon>
        <taxon>Halobacteriales</taxon>
        <taxon>Natrialbaceae</taxon>
        <taxon>Natronoglomus</taxon>
    </lineage>
</organism>
<gene>
    <name evidence="3" type="ORF">OB955_14150</name>
</gene>
<feature type="compositionally biased region" description="Acidic residues" evidence="2">
    <location>
        <begin position="265"/>
        <end position="282"/>
    </location>
</feature>
<protein>
    <submittedName>
        <fullName evidence="3">Uncharacterized protein</fullName>
    </submittedName>
</protein>
<name>A0ABT2QG21_9EURY</name>
<feature type="coiled-coil region" evidence="1">
    <location>
        <begin position="169"/>
        <end position="196"/>
    </location>
</feature>
<reference evidence="3 4" key="1">
    <citation type="submission" date="2022-09" db="EMBL/GenBank/DDBJ databases">
        <title>Enrichment on poylsaccharides allowed isolation of novel metabolic and taxonomic groups of Haloarchaea.</title>
        <authorList>
            <person name="Sorokin D.Y."/>
            <person name="Elcheninov A.G."/>
            <person name="Khizhniak T.V."/>
            <person name="Kolganova T.V."/>
            <person name="Kublanov I.V."/>
        </authorList>
    </citation>
    <scope>NUCLEOTIDE SEQUENCE [LARGE SCALE GENOMIC DNA]</scope>
    <source>
        <strain evidence="3 4">AArc-m2/3/4</strain>
    </source>
</reference>
<evidence type="ECO:0000313" key="4">
    <source>
        <dbReference type="Proteomes" id="UP001320972"/>
    </source>
</evidence>
<keyword evidence="1" id="KW-0175">Coiled coil</keyword>